<dbReference type="Proteomes" id="UP000013063">
    <property type="component" value="Unassembled WGS sequence"/>
</dbReference>
<evidence type="ECO:0000313" key="1">
    <source>
        <dbReference type="EMBL" id="ENZ80600.1"/>
    </source>
</evidence>
<comment type="caution">
    <text evidence="1">The sequence shown here is derived from an EMBL/GenBank/DDBJ whole genome shotgun (WGS) entry which is preliminary data.</text>
</comment>
<evidence type="ECO:0000313" key="2">
    <source>
        <dbReference type="Proteomes" id="UP000013063"/>
    </source>
</evidence>
<name>R0CW88_CAUVI</name>
<dbReference type="EMBL" id="APMP01000029">
    <property type="protein sequence ID" value="ENZ80600.1"/>
    <property type="molecule type" value="Genomic_DNA"/>
</dbReference>
<keyword evidence="2" id="KW-1185">Reference proteome</keyword>
<accession>R0CW88</accession>
<gene>
    <name evidence="1" type="ORF">OR37_03512</name>
</gene>
<organism evidence="1 2">
    <name type="scientific">Caulobacter vibrioides OR37</name>
    <dbReference type="NCBI Taxonomy" id="1292034"/>
    <lineage>
        <taxon>Bacteria</taxon>
        <taxon>Pseudomonadati</taxon>
        <taxon>Pseudomonadota</taxon>
        <taxon>Alphaproteobacteria</taxon>
        <taxon>Caulobacterales</taxon>
        <taxon>Caulobacteraceae</taxon>
        <taxon>Caulobacter</taxon>
    </lineage>
</organism>
<sequence>MDAALKLQTFARRTCMERFDHWADIYSLMVRGDRDRDGPDYTDEAYAVFPRYNVAQTVLDHIETLDADALPDCEQLRTLLVHLARNATSDRTRPMANPIQQRAMADEREVLASLFMSVTASELAQVKPLFYRRVLDARAVHQWREAIAATWGAPDGYWYPLSEKTHASLVALELDRVDDVQLQARIKKFFSANAVRRVIELREYDESYELDGAAAVLSYTGAEGFWTAPGNEWIVYCSHEGTITLGGAIAREIGPEYQVTQYDPSRSPHWLADSH</sequence>
<dbReference type="AlphaFoldDB" id="R0CW88"/>
<proteinExistence type="predicted"/>
<dbReference type="RefSeq" id="WP_004622832.1">
    <property type="nucleotide sequence ID" value="NZ_APMP01000029.1"/>
</dbReference>
<reference evidence="1 2" key="1">
    <citation type="journal article" date="2013" name="Genome Announc.">
        <title>Draft Genome Sequence for Caulobacter sp. Strain OR37, a Bacterium Tolerant to Heavy Metals.</title>
        <authorList>
            <person name="Utturkar S.M."/>
            <person name="Bollmann A."/>
            <person name="Brzoska R.M."/>
            <person name="Klingeman D.M."/>
            <person name="Epstein S.E."/>
            <person name="Palumbo A.V."/>
            <person name="Brown S.D."/>
        </authorList>
    </citation>
    <scope>NUCLEOTIDE SEQUENCE [LARGE SCALE GENOMIC DNA]</scope>
    <source>
        <strain evidence="1 2">OR37</strain>
    </source>
</reference>
<protein>
    <submittedName>
        <fullName evidence="1">Uncharacterized protein</fullName>
    </submittedName>
</protein>
<dbReference type="eggNOG" id="ENOG5032U4D">
    <property type="taxonomic scope" value="Bacteria"/>
</dbReference>
<dbReference type="OrthoDB" id="3395557at2"/>